<dbReference type="RefSeq" id="WP_188756021.1">
    <property type="nucleotide sequence ID" value="NZ_BMJY01000007.1"/>
</dbReference>
<feature type="transmembrane region" description="Helical" evidence="2">
    <location>
        <begin position="655"/>
        <end position="676"/>
    </location>
</feature>
<evidence type="ECO:0000256" key="3">
    <source>
        <dbReference type="SAM" id="SignalP"/>
    </source>
</evidence>
<dbReference type="Proteomes" id="UP000657592">
    <property type="component" value="Unassembled WGS sequence"/>
</dbReference>
<evidence type="ECO:0000256" key="2">
    <source>
        <dbReference type="SAM" id="Phobius"/>
    </source>
</evidence>
<keyword evidence="2" id="KW-0472">Membrane</keyword>
<name>A0A917MLS6_9MICO</name>
<organism evidence="4 5">
    <name type="scientific">Microbacterium album</name>
    <dbReference type="NCBI Taxonomy" id="2053191"/>
    <lineage>
        <taxon>Bacteria</taxon>
        <taxon>Bacillati</taxon>
        <taxon>Actinomycetota</taxon>
        <taxon>Actinomycetes</taxon>
        <taxon>Micrococcales</taxon>
        <taxon>Microbacteriaceae</taxon>
        <taxon>Microbacterium</taxon>
    </lineage>
</organism>
<feature type="chain" id="PRO_5037502634" description="2-oxoglutarate dehydrogenase" evidence="3">
    <location>
        <begin position="39"/>
        <end position="701"/>
    </location>
</feature>
<reference evidence="4" key="2">
    <citation type="submission" date="2020-09" db="EMBL/GenBank/DDBJ databases">
        <authorList>
            <person name="Sun Q."/>
            <person name="Zhou Y."/>
        </authorList>
    </citation>
    <scope>NUCLEOTIDE SEQUENCE</scope>
    <source>
        <strain evidence="4">CGMCC 1.15794</strain>
    </source>
</reference>
<sequence>MTERPRGTTARSRWRRLAALTAVALTGALGAVAPPAQAATEDDDGSVELSLVAGTRGVTTPGAPFTAVLDIDNPSGEALPPGTAILHLGEQPLRDRDALRAWLRGEGLDVPLTAVGAARTDEVAPGETSSVSVRVDSSEDAIADLGPGVYPVRAQLAGTAVQSVVVVADSPRPVGIVLPITAPATTAGVLTSAQLAALTAPDGLLTAQLDAAAGSEAILAVDPAIPAAIRALGETAPASAQTWLSRLTMLANERFALQFADADVAAQVHAGLDGPLRPTSLGAYEAPAPQSSPTPSPSPAGVPDDTPPDLDALLDIGRATGSVYWPMRDAMGPEVLDGLRAWDRDAVALVASRALREGADRASVGARGEGLLAYDAGISAALESIARQQDETARAAAEVAAAAELWFAGDETGGRPLLLALDRMAGVLDDGEVPEAAVDADGLAAALDIVTASAAVEPLGLRDLLEAPPARLTPTTAEPDEPRVAFVAEALAGEARLSHTATVLEDPELLTGQARAEALQVLSVAWDGRTALWRDAARAHLERVRARAEGVGIQQPTTVQLVSAGAALPVWIHNDLPYPVTATLIAQPDDPRLDVTEFTTVTAQPLSSTSIQVPVEARVGSGQVRVALTLLSPTGEQIGPTQTMEVTVRADWERVGIGILIALVTGLVITGVVRTVRRSRRARRARLAEAGSPHTPEGRHE</sequence>
<proteinExistence type="predicted"/>
<protein>
    <recommendedName>
        <fullName evidence="6">2-oxoglutarate dehydrogenase</fullName>
    </recommendedName>
</protein>
<keyword evidence="5" id="KW-1185">Reference proteome</keyword>
<feature type="region of interest" description="Disordered" evidence="1">
    <location>
        <begin position="682"/>
        <end position="701"/>
    </location>
</feature>
<evidence type="ECO:0000256" key="1">
    <source>
        <dbReference type="SAM" id="MobiDB-lite"/>
    </source>
</evidence>
<comment type="caution">
    <text evidence="4">The sequence shown here is derived from an EMBL/GenBank/DDBJ whole genome shotgun (WGS) entry which is preliminary data.</text>
</comment>
<keyword evidence="2" id="KW-1133">Transmembrane helix</keyword>
<keyword evidence="2" id="KW-0812">Transmembrane</keyword>
<accession>A0A917MLS6</accession>
<feature type="region of interest" description="Disordered" evidence="1">
    <location>
        <begin position="278"/>
        <end position="311"/>
    </location>
</feature>
<dbReference type="AlphaFoldDB" id="A0A917MLS6"/>
<evidence type="ECO:0000313" key="5">
    <source>
        <dbReference type="Proteomes" id="UP000657592"/>
    </source>
</evidence>
<dbReference type="PROSITE" id="PS51318">
    <property type="entry name" value="TAT"/>
    <property type="match status" value="1"/>
</dbReference>
<feature type="signal peptide" evidence="3">
    <location>
        <begin position="1"/>
        <end position="38"/>
    </location>
</feature>
<keyword evidence="3" id="KW-0732">Signal</keyword>
<dbReference type="InterPro" id="IPR046112">
    <property type="entry name" value="DUF6049"/>
</dbReference>
<dbReference type="Pfam" id="PF19516">
    <property type="entry name" value="DUF6049"/>
    <property type="match status" value="1"/>
</dbReference>
<evidence type="ECO:0000313" key="4">
    <source>
        <dbReference type="EMBL" id="GGH44213.1"/>
    </source>
</evidence>
<evidence type="ECO:0008006" key="6">
    <source>
        <dbReference type="Google" id="ProtNLM"/>
    </source>
</evidence>
<reference evidence="4" key="1">
    <citation type="journal article" date="2014" name="Int. J. Syst. Evol. Microbiol.">
        <title>Complete genome sequence of Corynebacterium casei LMG S-19264T (=DSM 44701T), isolated from a smear-ripened cheese.</title>
        <authorList>
            <consortium name="US DOE Joint Genome Institute (JGI-PGF)"/>
            <person name="Walter F."/>
            <person name="Albersmeier A."/>
            <person name="Kalinowski J."/>
            <person name="Ruckert C."/>
        </authorList>
    </citation>
    <scope>NUCLEOTIDE SEQUENCE</scope>
    <source>
        <strain evidence="4">CGMCC 1.15794</strain>
    </source>
</reference>
<gene>
    <name evidence="4" type="ORF">GCM10010921_18710</name>
</gene>
<feature type="compositionally biased region" description="Pro residues" evidence="1">
    <location>
        <begin position="290"/>
        <end position="300"/>
    </location>
</feature>
<dbReference type="EMBL" id="BMJY01000007">
    <property type="protein sequence ID" value="GGH44213.1"/>
    <property type="molecule type" value="Genomic_DNA"/>
</dbReference>
<dbReference type="InterPro" id="IPR006311">
    <property type="entry name" value="TAT_signal"/>
</dbReference>